<dbReference type="AlphaFoldDB" id="A0A6B3L4B6"/>
<dbReference type="RefSeq" id="WP_164361469.1">
    <property type="nucleotide sequence ID" value="NZ_CP066776.1"/>
</dbReference>
<gene>
    <name evidence="1" type="ORF">G3M56_006935</name>
</gene>
<reference evidence="1 2" key="1">
    <citation type="submission" date="2020-12" db="EMBL/GenBank/DDBJ databases">
        <title>Sulforoseuscoccus oceanibium gen. nov., sp. nov., a representative of the phylum Verrucomicrobia with special cytoplasmic membrane, and proposal of Sulforoseuscoccusaceae fam. nov.</title>
        <authorList>
            <person name="Xi F."/>
        </authorList>
    </citation>
    <scope>NUCLEOTIDE SEQUENCE [LARGE SCALE GENOMIC DNA]</scope>
    <source>
        <strain evidence="1 2">T37</strain>
    </source>
</reference>
<dbReference type="KEGG" id="soa:G3M56_006935"/>
<sequence length="148" mass="15696">MGLFDKVKSLANAITGNAAKVSVTAAPVTMGEPFEVTVQAVANDSDVNFSRVYVEVRGVESIDVPSTSSDDDNRVYRSETTYTAELNVTGAGTLAAGANESWTGEVTIPLNAPAIYRGKYAEHVYEVRAGLDCPGNDPDSGWVRVHLA</sequence>
<evidence type="ECO:0000313" key="1">
    <source>
        <dbReference type="EMBL" id="QQL46301.1"/>
    </source>
</evidence>
<evidence type="ECO:0000313" key="2">
    <source>
        <dbReference type="Proteomes" id="UP000475117"/>
    </source>
</evidence>
<accession>A0A6B3L4B6</accession>
<organism evidence="1 2">
    <name type="scientific">Sulfuriroseicoccus oceanibius</name>
    <dbReference type="NCBI Taxonomy" id="2707525"/>
    <lineage>
        <taxon>Bacteria</taxon>
        <taxon>Pseudomonadati</taxon>
        <taxon>Verrucomicrobiota</taxon>
        <taxon>Verrucomicrobiia</taxon>
        <taxon>Verrucomicrobiales</taxon>
        <taxon>Verrucomicrobiaceae</taxon>
        <taxon>Sulfuriroseicoccus</taxon>
    </lineage>
</organism>
<dbReference type="EMBL" id="CP066776">
    <property type="protein sequence ID" value="QQL46301.1"/>
    <property type="molecule type" value="Genomic_DNA"/>
</dbReference>
<proteinExistence type="predicted"/>
<keyword evidence="2" id="KW-1185">Reference proteome</keyword>
<dbReference type="Gene3D" id="2.60.40.640">
    <property type="match status" value="1"/>
</dbReference>
<dbReference type="InterPro" id="IPR014752">
    <property type="entry name" value="Arrestin-like_C"/>
</dbReference>
<dbReference type="Proteomes" id="UP000475117">
    <property type="component" value="Chromosome"/>
</dbReference>
<name>A0A6B3L4B6_9BACT</name>
<protein>
    <submittedName>
        <fullName evidence="1">Uncharacterized protein</fullName>
    </submittedName>
</protein>